<evidence type="ECO:0000313" key="4">
    <source>
        <dbReference type="Proteomes" id="UP000699042"/>
    </source>
</evidence>
<proteinExistence type="predicted"/>
<sequence>MDHGQELTYIRPADTVLYSSANHELNLLLIGGAVRDCTETLTSPGPTWLLNQQVPMRTSLIQSQVAPFSHSFHQSGERPYKIRPENASDWEAQKVTLHKLYMEDNLPLKDTMEIMSKGYSFSATERMYKRQFLKWDWRKYNNKRGERGHFDGKSGQYRGRNPTCRRPRRQQLGDWQTNGSAALAATSTSPFSQSLRLVTERAMPRSMLHGSETDRWTEVLYASLYDLIRGSARQSPTWRNASKLTLIYAPGSVDVLLQFRLAMDQLGLGHMKYAGVALRQAFRDLDALAEEDPCTVFQLFSIKIEGQPIVRIAKNLFRIGTRDRNKLWDCLKQIAKINADLFVELRGTVDVSALLARYLFAQQETSEDDPDLIEVLDGHAALAELARKTYGKDSFTANALDFWYLATSLSVWARRHDFVRLSVTFLTKLKLNRSSSWGDWEGRNLWIFYSVNLMAAMLRRGTICHNM</sequence>
<gene>
    <name evidence="3" type="ORF">JMJ77_011987</name>
</gene>
<dbReference type="InterPro" id="IPR025676">
    <property type="entry name" value="Clr5_dom"/>
</dbReference>
<feature type="region of interest" description="Disordered" evidence="1">
    <location>
        <begin position="146"/>
        <end position="172"/>
    </location>
</feature>
<reference evidence="3" key="1">
    <citation type="submission" date="2021-05" db="EMBL/GenBank/DDBJ databases">
        <title>Comparative genomics of three Colletotrichum scovillei strains and genetic complementation revealed genes involved fungal growth and virulence on chili pepper.</title>
        <authorList>
            <person name="Hsieh D.-K."/>
            <person name="Chuang S.-C."/>
            <person name="Chen C.-Y."/>
            <person name="Chao Y.-T."/>
            <person name="Lu M.-Y.J."/>
            <person name="Lee M.-H."/>
            <person name="Shih M.-C."/>
        </authorList>
    </citation>
    <scope>NUCLEOTIDE SEQUENCE</scope>
    <source>
        <strain evidence="3">Coll-153</strain>
    </source>
</reference>
<dbReference type="AlphaFoldDB" id="A0A9P7U6J3"/>
<organism evidence="3 4">
    <name type="scientific">Colletotrichum scovillei</name>
    <dbReference type="NCBI Taxonomy" id="1209932"/>
    <lineage>
        <taxon>Eukaryota</taxon>
        <taxon>Fungi</taxon>
        <taxon>Dikarya</taxon>
        <taxon>Ascomycota</taxon>
        <taxon>Pezizomycotina</taxon>
        <taxon>Sordariomycetes</taxon>
        <taxon>Hypocreomycetidae</taxon>
        <taxon>Glomerellales</taxon>
        <taxon>Glomerellaceae</taxon>
        <taxon>Colletotrichum</taxon>
        <taxon>Colletotrichum acutatum species complex</taxon>
    </lineage>
</organism>
<dbReference type="PANTHER" id="PTHR38788:SF3">
    <property type="entry name" value="CLR5 DOMAIN-CONTAINING PROTEIN"/>
    <property type="match status" value="1"/>
</dbReference>
<dbReference type="Pfam" id="PF14420">
    <property type="entry name" value="Clr5"/>
    <property type="match status" value="1"/>
</dbReference>
<accession>A0A9P7U6J3</accession>
<evidence type="ECO:0000313" key="3">
    <source>
        <dbReference type="EMBL" id="KAG7044171.1"/>
    </source>
</evidence>
<evidence type="ECO:0000259" key="2">
    <source>
        <dbReference type="Pfam" id="PF14420"/>
    </source>
</evidence>
<name>A0A9P7U6J3_9PEZI</name>
<evidence type="ECO:0000256" key="1">
    <source>
        <dbReference type="SAM" id="MobiDB-lite"/>
    </source>
</evidence>
<dbReference type="EMBL" id="JAESDN010000011">
    <property type="protein sequence ID" value="KAG7044171.1"/>
    <property type="molecule type" value="Genomic_DNA"/>
</dbReference>
<protein>
    <submittedName>
        <fullName evidence="3">N1-acetylpolyamine oxidase</fullName>
    </submittedName>
</protein>
<dbReference type="PANTHER" id="PTHR38788">
    <property type="entry name" value="CLR5 DOMAIN-CONTAINING PROTEIN"/>
    <property type="match status" value="1"/>
</dbReference>
<dbReference type="Proteomes" id="UP000699042">
    <property type="component" value="Unassembled WGS sequence"/>
</dbReference>
<comment type="caution">
    <text evidence="3">The sequence shown here is derived from an EMBL/GenBank/DDBJ whole genome shotgun (WGS) entry which is preliminary data.</text>
</comment>
<feature type="domain" description="Clr5" evidence="2">
    <location>
        <begin position="87"/>
        <end position="139"/>
    </location>
</feature>
<keyword evidence="4" id="KW-1185">Reference proteome</keyword>